<dbReference type="PANTHER" id="PTHR43187">
    <property type="entry name" value="GLUTAMINE AMIDOTRANSFERASE DUG3-RELATED"/>
    <property type="match status" value="1"/>
</dbReference>
<reference evidence="3 4" key="1">
    <citation type="submission" date="2016-10" db="EMBL/GenBank/DDBJ databases">
        <title>Evaluation of Human, Veterinary and Environmental Mycobacterium chelonae Isolates by Core Genome Phylogenomic Analysis, Targeted Gene Comparison, and Anti-microbial Susceptibility Patterns: A Tale of Mistaken Identities.</title>
        <authorList>
            <person name="Fogelson S.B."/>
            <person name="Camus A.C."/>
            <person name="Lorenz W."/>
            <person name="Vasireddy R."/>
            <person name="Vasireddy S."/>
            <person name="Smith T."/>
            <person name="Brown-Elliott B.A."/>
            <person name="Wallace R.J.Jr."/>
            <person name="Hasan N.A."/>
            <person name="Reischl U."/>
            <person name="Sanchez S."/>
        </authorList>
    </citation>
    <scope>NUCLEOTIDE SEQUENCE [LARGE SCALE GENOMIC DNA]</scope>
    <source>
        <strain evidence="3 4">15518</strain>
    </source>
</reference>
<protein>
    <recommendedName>
        <fullName evidence="1">Gamma-glutamyl-hercynylcysteine sulfoxide hydrolase</fullName>
        <ecNumber evidence="1">3.5.1.118</ecNumber>
    </recommendedName>
    <alternativeName>
        <fullName evidence="1">Gamma-glutamyl hercynylcysteine S-oxide hydrolase</fullName>
    </alternativeName>
</protein>
<organism evidence="3 4">
    <name type="scientific">Mycobacteroides chelonae</name>
    <name type="common">Mycobacterium chelonae</name>
    <dbReference type="NCBI Taxonomy" id="1774"/>
    <lineage>
        <taxon>Bacteria</taxon>
        <taxon>Bacillati</taxon>
        <taxon>Actinomycetota</taxon>
        <taxon>Actinomycetes</taxon>
        <taxon>Mycobacteriales</taxon>
        <taxon>Mycobacteriaceae</taxon>
        <taxon>Mycobacteroides</taxon>
    </lineage>
</organism>
<keyword evidence="4" id="KW-1185">Reference proteome</keyword>
<comment type="function">
    <text evidence="1">Catalyzes the hydrolysis of the gamma-glutamyl amide bond of hercynyl-gamma-L-glutamyl-L-cysteine sulfoxide to produce hercynylcysteine sulfoxide, a step in the biosynthesis pathway of ergothioneine.</text>
</comment>
<dbReference type="InterPro" id="IPR017932">
    <property type="entry name" value="GATase_2_dom"/>
</dbReference>
<dbReference type="EC" id="3.5.1.118" evidence="1"/>
<evidence type="ECO:0000313" key="4">
    <source>
        <dbReference type="Proteomes" id="UP000179441"/>
    </source>
</evidence>
<dbReference type="EMBL" id="MLIS01000001">
    <property type="protein sequence ID" value="OHU78674.1"/>
    <property type="molecule type" value="Genomic_DNA"/>
</dbReference>
<dbReference type="GO" id="GO:0016811">
    <property type="term" value="F:hydrolase activity, acting on carbon-nitrogen (but not peptide) bonds, in linear amides"/>
    <property type="evidence" value="ECO:0007669"/>
    <property type="project" value="UniProtKB-UniRule"/>
</dbReference>
<dbReference type="InterPro" id="IPR017808">
    <property type="entry name" value="EgtC"/>
</dbReference>
<dbReference type="NCBIfam" id="TIGR03442">
    <property type="entry name" value="ergothioneine biosynthesis protein EgtC"/>
    <property type="match status" value="1"/>
</dbReference>
<feature type="domain" description="Glutamine amidotransferase type-2" evidence="2">
    <location>
        <begin position="2"/>
        <end position="226"/>
    </location>
</feature>
<accession>A0A1S1M0U3</accession>
<dbReference type="Gene3D" id="3.60.20.10">
    <property type="entry name" value="Glutamine Phosphoribosylpyrophosphate, subunit 1, domain 1"/>
    <property type="match status" value="1"/>
</dbReference>
<evidence type="ECO:0000256" key="1">
    <source>
        <dbReference type="HAMAP-Rule" id="MF_02036"/>
    </source>
</evidence>
<dbReference type="PANTHER" id="PTHR43187:SF2">
    <property type="entry name" value="GAMMA-GLUTAMYL-HERCYNYLCYSTEINE SULFOXIDE HYDROLASE"/>
    <property type="match status" value="1"/>
</dbReference>
<dbReference type="PROSITE" id="PS51278">
    <property type="entry name" value="GATASE_TYPE_2"/>
    <property type="match status" value="1"/>
</dbReference>
<dbReference type="Proteomes" id="UP000179441">
    <property type="component" value="Unassembled WGS sequence"/>
</dbReference>
<dbReference type="InterPro" id="IPR052373">
    <property type="entry name" value="Gamma-glu_amide_hydrolase"/>
</dbReference>
<dbReference type="CDD" id="cd01908">
    <property type="entry name" value="YafJ"/>
    <property type="match status" value="1"/>
</dbReference>
<keyword evidence="1" id="KW-0315">Glutamine amidotransferase</keyword>
<dbReference type="RefSeq" id="WP_057968990.1">
    <property type="nucleotide sequence ID" value="NZ_CP050145.1"/>
</dbReference>
<proteinExistence type="inferred from homology"/>
<comment type="caution">
    <text evidence="3">The sequence shown here is derived from an EMBL/GenBank/DDBJ whole genome shotgun (WGS) entry which is preliminary data.</text>
</comment>
<dbReference type="GO" id="GO:0052699">
    <property type="term" value="P:ergothioneine biosynthetic process"/>
    <property type="evidence" value="ECO:0007669"/>
    <property type="project" value="UniProtKB-UniRule"/>
</dbReference>
<gene>
    <name evidence="1" type="primary">egtC</name>
    <name evidence="3" type="ORF">BKG84_09940</name>
</gene>
<dbReference type="AlphaFoldDB" id="A0A1S1M0U3"/>
<dbReference type="InterPro" id="IPR029055">
    <property type="entry name" value="Ntn_hydrolases_N"/>
</dbReference>
<comment type="pathway">
    <text evidence="1">Amino-acid biosynthesis; ergothioneine biosynthesis.</text>
</comment>
<dbReference type="InterPro" id="IPR032889">
    <property type="entry name" value="EgtC_Actinobacteria"/>
</dbReference>
<dbReference type="HAMAP" id="MF_02036">
    <property type="entry name" value="EgtC"/>
    <property type="match status" value="1"/>
</dbReference>
<name>A0A1S1M0U3_MYCCH</name>
<comment type="catalytic activity">
    <reaction evidence="1">
        <text>gamma-L-glutamyl-hercynylcysteine S-oxide + H2O = S-(hercyn-2-yl)-L-cysteine S-oxide + L-glutamate</text>
        <dbReference type="Rhea" id="RHEA:42684"/>
        <dbReference type="ChEBI" id="CHEBI:15377"/>
        <dbReference type="ChEBI" id="CHEBI:29985"/>
        <dbReference type="ChEBI" id="CHEBI:82703"/>
        <dbReference type="ChEBI" id="CHEBI:82706"/>
        <dbReference type="EC" id="3.5.1.118"/>
    </reaction>
</comment>
<evidence type="ECO:0000259" key="2">
    <source>
        <dbReference type="PROSITE" id="PS51278"/>
    </source>
</evidence>
<sequence>MCRHLGWLGEPRSLASLMLEPPHGLEVQSYSPRRQKHGLVNADGWGAGFFIDGAPRRWRSARPLWGDVSFASVAPVLRSGCVVAAVRSASAGMPIDESAAAPFTDGTWLLSHNGIVDRGAVGQVSGAESVVDSAVLAARIFASGPENLGETVRQVGAADPSARLNILAANGNELIATTWGDTLSILEAADGVVVASEPYDDDPSWVDIPDRRLVRVRDGKVEVAPL</sequence>
<dbReference type="UniPathway" id="UPA01014"/>
<keyword evidence="1" id="KW-0378">Hydrolase</keyword>
<dbReference type="SUPFAM" id="SSF56235">
    <property type="entry name" value="N-terminal nucleophile aminohydrolases (Ntn hydrolases)"/>
    <property type="match status" value="1"/>
</dbReference>
<evidence type="ECO:0000313" key="3">
    <source>
        <dbReference type="EMBL" id="OHU78674.1"/>
    </source>
</evidence>